<gene>
    <name evidence="8" type="ORF">QDH73_02165</name>
</gene>
<feature type="transmembrane region" description="Helical" evidence="6">
    <location>
        <begin position="33"/>
        <end position="51"/>
    </location>
</feature>
<dbReference type="EMBL" id="JASGWX010000001">
    <property type="protein sequence ID" value="MDP4482851.1"/>
    <property type="molecule type" value="Genomic_DNA"/>
</dbReference>
<name>A0ABT9GAF0_9GAMM</name>
<comment type="caution">
    <text evidence="8">The sequence shown here is derived from an EMBL/GenBank/DDBJ whole genome shotgun (WGS) entry which is preliminary data.</text>
</comment>
<dbReference type="InterPro" id="IPR050445">
    <property type="entry name" value="Bact_polysacc_biosynth/exp"/>
</dbReference>
<dbReference type="RefSeq" id="WP_039485661.1">
    <property type="nucleotide sequence ID" value="NZ_JASGWX010000001.1"/>
</dbReference>
<organism evidence="8 9">
    <name type="scientific">Pseudoalteromonas distincta</name>
    <dbReference type="NCBI Taxonomy" id="77608"/>
    <lineage>
        <taxon>Bacteria</taxon>
        <taxon>Pseudomonadati</taxon>
        <taxon>Pseudomonadota</taxon>
        <taxon>Gammaproteobacteria</taxon>
        <taxon>Alteromonadales</taxon>
        <taxon>Pseudoalteromonadaceae</taxon>
        <taxon>Pseudoalteromonas</taxon>
    </lineage>
</organism>
<keyword evidence="2" id="KW-1003">Cell membrane</keyword>
<keyword evidence="5 6" id="KW-0472">Membrane</keyword>
<proteinExistence type="predicted"/>
<evidence type="ECO:0000256" key="5">
    <source>
        <dbReference type="ARBA" id="ARBA00023136"/>
    </source>
</evidence>
<dbReference type="PANTHER" id="PTHR32309">
    <property type="entry name" value="TYROSINE-PROTEIN KINASE"/>
    <property type="match status" value="1"/>
</dbReference>
<keyword evidence="4 6" id="KW-1133">Transmembrane helix</keyword>
<evidence type="ECO:0000313" key="8">
    <source>
        <dbReference type="EMBL" id="MDP4482851.1"/>
    </source>
</evidence>
<feature type="domain" description="Polysaccharide chain length determinant N-terminal" evidence="7">
    <location>
        <begin position="17"/>
        <end position="120"/>
    </location>
</feature>
<evidence type="ECO:0000256" key="4">
    <source>
        <dbReference type="ARBA" id="ARBA00022989"/>
    </source>
</evidence>
<keyword evidence="3 6" id="KW-0812">Transmembrane</keyword>
<evidence type="ECO:0000313" key="9">
    <source>
        <dbReference type="Proteomes" id="UP001242314"/>
    </source>
</evidence>
<evidence type="ECO:0000256" key="3">
    <source>
        <dbReference type="ARBA" id="ARBA00022692"/>
    </source>
</evidence>
<feature type="transmembrane region" description="Helical" evidence="6">
    <location>
        <begin position="289"/>
        <end position="311"/>
    </location>
</feature>
<dbReference type="PANTHER" id="PTHR32309:SF13">
    <property type="entry name" value="FERRIC ENTEROBACTIN TRANSPORT PROTEIN FEPE"/>
    <property type="match status" value="1"/>
</dbReference>
<dbReference type="InterPro" id="IPR003856">
    <property type="entry name" value="LPS_length_determ_N"/>
</dbReference>
<evidence type="ECO:0000259" key="7">
    <source>
        <dbReference type="Pfam" id="PF02706"/>
    </source>
</evidence>
<dbReference type="Proteomes" id="UP001242314">
    <property type="component" value="Unassembled WGS sequence"/>
</dbReference>
<reference evidence="8 9" key="1">
    <citation type="submission" date="2023-04" db="EMBL/GenBank/DDBJ databases">
        <title>Novel Pseudoalteromonas species isolated from Pacific coral.</title>
        <authorList>
            <person name="Videau P."/>
            <person name="Shlafstein M.D."/>
            <person name="Oline D.K."/>
            <person name="Strangman W.K."/>
            <person name="Hahnke R.L."/>
            <person name="Saw J.H."/>
            <person name="Ushijima B."/>
        </authorList>
    </citation>
    <scope>NUCLEOTIDE SEQUENCE [LARGE SCALE GENOMIC DNA]</scope>
    <source>
        <strain evidence="8 9">LMG 14908</strain>
    </source>
</reference>
<sequence>MENSSYIQSKEGLVKNDEVDLRELFIFIWSKKLLIALITSIISIAVVIYALQLPNIYKAEALLSPAEQQQNNGLASLAGQFGGIANLAGVDLGGSSSSSKTGLAIEVLKSRKFSSKFIEQHDILKDLMAVKEWDLYQNKITYDKEIFNTETQEWVREVKLPFKAKPSMQEAYIKLQEAMSVELDPDTGMIKLSVEHYSPYIAKNWVDWLVTDINEVMRIRDVDEAQKSTLFLTQQIQNTEISNMKSILFTLLEEQAKIIMFANVRTEYVFKTVDPAIVPEKKFKPRRSLICILGFLAGLLLSLFIVSVMYLSSNPEESINEHTNG</sequence>
<evidence type="ECO:0000256" key="6">
    <source>
        <dbReference type="SAM" id="Phobius"/>
    </source>
</evidence>
<dbReference type="Pfam" id="PF02706">
    <property type="entry name" value="Wzz"/>
    <property type="match status" value="1"/>
</dbReference>
<evidence type="ECO:0000256" key="1">
    <source>
        <dbReference type="ARBA" id="ARBA00004651"/>
    </source>
</evidence>
<evidence type="ECO:0000256" key="2">
    <source>
        <dbReference type="ARBA" id="ARBA00022475"/>
    </source>
</evidence>
<protein>
    <submittedName>
        <fullName evidence="8">Wzz/FepE/Etk N-terminal domain-containing protein</fullName>
    </submittedName>
</protein>
<accession>A0ABT9GAF0</accession>
<keyword evidence="9" id="KW-1185">Reference proteome</keyword>
<comment type="subcellular location">
    <subcellularLocation>
        <location evidence="1">Cell membrane</location>
        <topology evidence="1">Multi-pass membrane protein</topology>
    </subcellularLocation>
</comment>